<dbReference type="CDD" id="cd02511">
    <property type="entry name" value="Beta4Glucosyltransferase"/>
    <property type="match status" value="1"/>
</dbReference>
<protein>
    <submittedName>
        <fullName evidence="3">SPBc2 prophage-derived glycosyltransferase SunS</fullName>
        <ecNumber evidence="3">2.4.1.-</ecNumber>
    </submittedName>
</protein>
<dbReference type="Gene3D" id="3.90.550.10">
    <property type="entry name" value="Spore Coat Polysaccharide Biosynthesis Protein SpsA, Chain A"/>
    <property type="match status" value="1"/>
</dbReference>
<dbReference type="Pfam" id="PF00535">
    <property type="entry name" value="Glycos_transf_2"/>
    <property type="match status" value="1"/>
</dbReference>
<evidence type="ECO:0000313" key="4">
    <source>
        <dbReference type="Proteomes" id="UP000077407"/>
    </source>
</evidence>
<dbReference type="InterPro" id="IPR019734">
    <property type="entry name" value="TPR_rpt"/>
</dbReference>
<dbReference type="PATRIC" id="fig|1538.10.peg.3586"/>
<organism evidence="3 4">
    <name type="scientific">Clostridium ljungdahlii</name>
    <dbReference type="NCBI Taxonomy" id="1538"/>
    <lineage>
        <taxon>Bacteria</taxon>
        <taxon>Bacillati</taxon>
        <taxon>Bacillota</taxon>
        <taxon>Clostridia</taxon>
        <taxon>Eubacteriales</taxon>
        <taxon>Clostridiaceae</taxon>
        <taxon>Clostridium</taxon>
    </lineage>
</organism>
<evidence type="ECO:0000256" key="1">
    <source>
        <dbReference type="PROSITE-ProRule" id="PRU00339"/>
    </source>
</evidence>
<dbReference type="SMART" id="SM00028">
    <property type="entry name" value="TPR"/>
    <property type="match status" value="4"/>
</dbReference>
<dbReference type="PANTHER" id="PTHR43630:SF2">
    <property type="entry name" value="GLYCOSYLTRANSFERASE"/>
    <property type="match status" value="1"/>
</dbReference>
<reference evidence="3 4" key="1">
    <citation type="journal article" date="2015" name="Biotechnol. Bioeng.">
        <title>Genome sequence and phenotypic characterization of Caulobacter segnis.</title>
        <authorList>
            <person name="Patel S."/>
            <person name="Fletcher B."/>
            <person name="Scott D.C."/>
            <person name="Ely B."/>
        </authorList>
    </citation>
    <scope>NUCLEOTIDE SEQUENCE [LARGE SCALE GENOMIC DNA]</scope>
    <source>
        <strain evidence="3 4">ERI-2</strain>
    </source>
</reference>
<feature type="domain" description="Glycosyltransferase 2-like" evidence="2">
    <location>
        <begin position="5"/>
        <end position="125"/>
    </location>
</feature>
<name>A0A162KJA3_9CLOT</name>
<dbReference type="Gene3D" id="1.25.40.10">
    <property type="entry name" value="Tetratricopeptide repeat domain"/>
    <property type="match status" value="2"/>
</dbReference>
<dbReference type="SUPFAM" id="SSF53448">
    <property type="entry name" value="Nucleotide-diphospho-sugar transferases"/>
    <property type="match status" value="1"/>
</dbReference>
<dbReference type="Pfam" id="PF13181">
    <property type="entry name" value="TPR_8"/>
    <property type="match status" value="1"/>
</dbReference>
<keyword evidence="3" id="KW-0808">Transferase</keyword>
<accession>A0A162KJA3</accession>
<keyword evidence="1" id="KW-0802">TPR repeat</keyword>
<dbReference type="InterPro" id="IPR001173">
    <property type="entry name" value="Glyco_trans_2-like"/>
</dbReference>
<sequence length="628" mass="74331">MKITACLITKNEEKNIKRCIDSFKEVVDQIIVVDTGSTDNTIGIAKEYGAEIYNYVWKDDFSQPRNLALSRAKGDWIIFLDADEYFYGDTSKNILKIIKGIDNSKNIIGIYCPRINIDTVKNIKVTDYMVRIFRNKESMRYLGRIHENVYDNGKKIDCFTVDKKDITIYHTGYSSEILKSKYERNLFLLQKDVDEGKETAQTYFYFGDCYFSLENYELAIKYMKMYIDSGEENGGYNTKPYYITIASMMMLNSPYESVRKVIDEAIAKKPSYPEFYRLWASLEHVYGSYDKSLELYKKAFELNENYNDIEHNNFEANVYNAYYNMGRLYELENDNINALEHQVKSLQQNKYFDGAFQCLLGLIKNENYSDIILFINSIYDIDNEKDIEFLVNQTAKVKLGKVLYYYENIRLNKFKKEDNKIMFTLYSNENYEEAYKYFSKCYFDEWSYTWVQFSVLSALLSKDVKLVEEIKNYVKPSFKRIIEGYFENRNVKFIKEDKADYLKLLKEIVLVKGNSIELKKFIELKNNFEENISSSIGNILFECKQYIEAVNNYNDSLKDAGIYYGMACKCIGVCYFKMKNYEKSLEYMQKAVEKEYKPKEVKQYLIWLEKKVTDQILKMKAKELLNNF</sequence>
<dbReference type="RefSeq" id="WP_063556790.1">
    <property type="nucleotide sequence ID" value="NZ_LITT01000062.1"/>
</dbReference>
<dbReference type="SUPFAM" id="SSF48452">
    <property type="entry name" value="TPR-like"/>
    <property type="match status" value="2"/>
</dbReference>
<dbReference type="OrthoDB" id="9815923at2"/>
<dbReference type="Proteomes" id="UP000077407">
    <property type="component" value="Unassembled WGS sequence"/>
</dbReference>
<dbReference type="PANTHER" id="PTHR43630">
    <property type="entry name" value="POLY-BETA-1,6-N-ACETYL-D-GLUCOSAMINE SYNTHASE"/>
    <property type="match status" value="1"/>
</dbReference>
<gene>
    <name evidence="3" type="primary">sunS_4</name>
    <name evidence="3" type="ORF">WY13_03510</name>
</gene>
<dbReference type="EMBL" id="LITT01000062">
    <property type="protein sequence ID" value="OAA83182.1"/>
    <property type="molecule type" value="Genomic_DNA"/>
</dbReference>
<evidence type="ECO:0000313" key="3">
    <source>
        <dbReference type="EMBL" id="OAA83182.1"/>
    </source>
</evidence>
<dbReference type="GO" id="GO:0016757">
    <property type="term" value="F:glycosyltransferase activity"/>
    <property type="evidence" value="ECO:0007669"/>
    <property type="project" value="UniProtKB-KW"/>
</dbReference>
<dbReference type="PROSITE" id="PS50005">
    <property type="entry name" value="TPR"/>
    <property type="match status" value="2"/>
</dbReference>
<dbReference type="InterPro" id="IPR011990">
    <property type="entry name" value="TPR-like_helical_dom_sf"/>
</dbReference>
<evidence type="ECO:0000259" key="2">
    <source>
        <dbReference type="Pfam" id="PF00535"/>
    </source>
</evidence>
<dbReference type="InterPro" id="IPR029044">
    <property type="entry name" value="Nucleotide-diphossugar_trans"/>
</dbReference>
<dbReference type="EC" id="2.4.1.-" evidence="3"/>
<comment type="caution">
    <text evidence="3">The sequence shown here is derived from an EMBL/GenBank/DDBJ whole genome shotgun (WGS) entry which is preliminary data.</text>
</comment>
<dbReference type="AlphaFoldDB" id="A0A162KJA3"/>
<feature type="repeat" description="TPR" evidence="1">
    <location>
        <begin position="200"/>
        <end position="233"/>
    </location>
</feature>
<proteinExistence type="predicted"/>
<keyword evidence="3" id="KW-0328">Glycosyltransferase</keyword>
<feature type="repeat" description="TPR" evidence="1">
    <location>
        <begin position="273"/>
        <end position="306"/>
    </location>
</feature>